<comment type="caution">
    <text evidence="6">The sequence shown here is derived from an EMBL/GenBank/DDBJ whole genome shotgun (WGS) entry which is preliminary data.</text>
</comment>
<evidence type="ECO:0000259" key="4">
    <source>
        <dbReference type="PROSITE" id="PS51071"/>
    </source>
</evidence>
<dbReference type="PANTHER" id="PTHR30514:SF1">
    <property type="entry name" value="HTH-TYPE TRANSCRIPTIONAL REGULATOR HEXR-RELATED"/>
    <property type="match status" value="1"/>
</dbReference>
<dbReference type="InterPro" id="IPR000281">
    <property type="entry name" value="HTH_RpiR"/>
</dbReference>
<gene>
    <name evidence="6" type="ORF">AS180_18315</name>
</gene>
<dbReference type="InterPro" id="IPR047640">
    <property type="entry name" value="RpiR-like"/>
</dbReference>
<protein>
    <submittedName>
        <fullName evidence="6">RpiR family transcriptional regulator</fullName>
    </submittedName>
</protein>
<feature type="domain" description="HTH rpiR-type" evidence="4">
    <location>
        <begin position="1"/>
        <end position="73"/>
    </location>
</feature>
<dbReference type="Proteomes" id="UP000053681">
    <property type="component" value="Unassembled WGS sequence"/>
</dbReference>
<feature type="domain" description="SIS" evidence="5">
    <location>
        <begin position="104"/>
        <end position="243"/>
    </location>
</feature>
<dbReference type="InterPro" id="IPR046348">
    <property type="entry name" value="SIS_dom_sf"/>
</dbReference>
<dbReference type="SUPFAM" id="SSF46689">
    <property type="entry name" value="Homeodomain-like"/>
    <property type="match status" value="1"/>
</dbReference>
<evidence type="ECO:0000256" key="3">
    <source>
        <dbReference type="ARBA" id="ARBA00023163"/>
    </source>
</evidence>
<dbReference type="GO" id="GO:0003677">
    <property type="term" value="F:DNA binding"/>
    <property type="evidence" value="ECO:0007669"/>
    <property type="project" value="UniProtKB-KW"/>
</dbReference>
<dbReference type="InterPro" id="IPR035472">
    <property type="entry name" value="RpiR-like_SIS"/>
</dbReference>
<dbReference type="Pfam" id="PF01380">
    <property type="entry name" value="SIS"/>
    <property type="match status" value="1"/>
</dbReference>
<dbReference type="InterPro" id="IPR009057">
    <property type="entry name" value="Homeodomain-like_sf"/>
</dbReference>
<dbReference type="GO" id="GO:0003700">
    <property type="term" value="F:DNA-binding transcription factor activity"/>
    <property type="evidence" value="ECO:0007669"/>
    <property type="project" value="InterPro"/>
</dbReference>
<evidence type="ECO:0000313" key="6">
    <source>
        <dbReference type="EMBL" id="KSU86500.1"/>
    </source>
</evidence>
<dbReference type="AlphaFoldDB" id="A0A0V8JHH1"/>
<evidence type="ECO:0000256" key="2">
    <source>
        <dbReference type="ARBA" id="ARBA00023125"/>
    </source>
</evidence>
<organism evidence="6 7">
    <name type="scientific">Priestia veravalensis</name>
    <dbReference type="NCBI Taxonomy" id="1414648"/>
    <lineage>
        <taxon>Bacteria</taxon>
        <taxon>Bacillati</taxon>
        <taxon>Bacillota</taxon>
        <taxon>Bacilli</taxon>
        <taxon>Bacillales</taxon>
        <taxon>Bacillaceae</taxon>
        <taxon>Priestia</taxon>
    </lineage>
</organism>
<dbReference type="GO" id="GO:1901135">
    <property type="term" value="P:carbohydrate derivative metabolic process"/>
    <property type="evidence" value="ECO:0007669"/>
    <property type="project" value="InterPro"/>
</dbReference>
<dbReference type="InterPro" id="IPR001347">
    <property type="entry name" value="SIS_dom"/>
</dbReference>
<dbReference type="PROSITE" id="PS51464">
    <property type="entry name" value="SIS"/>
    <property type="match status" value="1"/>
</dbReference>
<reference evidence="6 7" key="1">
    <citation type="submission" date="2015-11" db="EMBL/GenBank/DDBJ databases">
        <title>Bacillus caseinolyticus sp nov.</title>
        <authorList>
            <person name="Dastager S.G."/>
            <person name="Mawlankar R."/>
        </authorList>
    </citation>
    <scope>NUCLEOTIDE SEQUENCE [LARGE SCALE GENOMIC DNA]</scope>
    <source>
        <strain evidence="6 7">SGD-V-76</strain>
    </source>
</reference>
<keyword evidence="7" id="KW-1185">Reference proteome</keyword>
<keyword evidence="2" id="KW-0238">DNA-binding</keyword>
<name>A0A0V8JHH1_9BACI</name>
<keyword evidence="3" id="KW-0804">Transcription</keyword>
<dbReference type="EMBL" id="LNQP01000081">
    <property type="protein sequence ID" value="KSU86500.1"/>
    <property type="molecule type" value="Genomic_DNA"/>
</dbReference>
<dbReference type="GO" id="GO:0097367">
    <property type="term" value="F:carbohydrate derivative binding"/>
    <property type="evidence" value="ECO:0007669"/>
    <property type="project" value="InterPro"/>
</dbReference>
<dbReference type="RefSeq" id="WP_025911275.1">
    <property type="nucleotide sequence ID" value="NZ_KQ758696.1"/>
</dbReference>
<dbReference type="CDD" id="cd05013">
    <property type="entry name" value="SIS_RpiR"/>
    <property type="match status" value="1"/>
</dbReference>
<evidence type="ECO:0000256" key="1">
    <source>
        <dbReference type="ARBA" id="ARBA00023015"/>
    </source>
</evidence>
<dbReference type="Gene3D" id="3.40.50.10490">
    <property type="entry name" value="Glucose-6-phosphate isomerase like protein, domain 1"/>
    <property type="match status" value="1"/>
</dbReference>
<dbReference type="InterPro" id="IPR036388">
    <property type="entry name" value="WH-like_DNA-bd_sf"/>
</dbReference>
<proteinExistence type="predicted"/>
<accession>A0A0V8JHH1</accession>
<sequence>MFSSEVISTFNDLDYNIYNYILNNGEQVIYMRIRDLATATHVSTSTILRFCRKVGCDGFSEFKVKLKLYLESESEESVKGMKEFAYEFMERTLKGNLDEVITEAAHEVVRANHVLFVGFGSSGILAQYGARYFSSLGKFSIAINDPYFPINAQQLDNSITIALSVSGESPQTVDQVTRLKEEGSKIISITNTKSSTLAHLSHIVIPYYATEERREIANLPLNITTQLPVMYILEATAREVYKLT</sequence>
<dbReference type="SUPFAM" id="SSF53697">
    <property type="entry name" value="SIS domain"/>
    <property type="match status" value="1"/>
</dbReference>
<evidence type="ECO:0000313" key="7">
    <source>
        <dbReference type="Proteomes" id="UP000053681"/>
    </source>
</evidence>
<dbReference type="PROSITE" id="PS51071">
    <property type="entry name" value="HTH_RPIR"/>
    <property type="match status" value="1"/>
</dbReference>
<dbReference type="PANTHER" id="PTHR30514">
    <property type="entry name" value="GLUCOKINASE"/>
    <property type="match status" value="1"/>
</dbReference>
<dbReference type="Pfam" id="PF01418">
    <property type="entry name" value="HTH_6"/>
    <property type="match status" value="1"/>
</dbReference>
<keyword evidence="1" id="KW-0805">Transcription regulation</keyword>
<evidence type="ECO:0000259" key="5">
    <source>
        <dbReference type="PROSITE" id="PS51464"/>
    </source>
</evidence>
<dbReference type="Gene3D" id="1.10.10.10">
    <property type="entry name" value="Winged helix-like DNA-binding domain superfamily/Winged helix DNA-binding domain"/>
    <property type="match status" value="1"/>
</dbReference>